<feature type="domain" description="Novel toxin 15" evidence="2">
    <location>
        <begin position="101"/>
        <end position="253"/>
    </location>
</feature>
<dbReference type="STRING" id="1183432.AGR3A_Cc420234"/>
<dbReference type="EMBL" id="FBWK01000037">
    <property type="protein sequence ID" value="CUX34773.1"/>
    <property type="molecule type" value="Genomic_DNA"/>
</dbReference>
<reference evidence="4" key="1">
    <citation type="submission" date="2016-01" db="EMBL/GenBank/DDBJ databases">
        <authorList>
            <person name="Regsiter A."/>
            <person name="william w."/>
        </authorList>
    </citation>
    <scope>NUCLEOTIDE SEQUENCE [LARGE SCALE GENOMIC DNA]</scope>
    <source>
        <strain evidence="4">CFBP 6623</strain>
    </source>
</reference>
<dbReference type="InterPro" id="IPR028949">
    <property type="entry name" value="Ntox15"/>
</dbReference>
<sequence>MSATTTVAGAGGAIAGGWLGRVIGGLAGSLAGPGGTAVGAWIGGQVGAMAGRAAASAIASYMEGANVDADAKTKESEQAKPCVDCGEIDCFKPPKGSTPDEIKEFKRQLEEQQDAINNIPPDQLIKNMDTYEKIGRGATDAADRAAARSKWLRNKIEDLMESNGELTESAAKSAAQKELKTMDVIHTPDLSAGGTGEFSTKDGGLAPRSANRSIGSQWSKAGDSGKTRLQQLKEHAEKARQKGEKSNTKLKLCDEAGASDPDNATSGGSIGAGSGQGQGQSNIPTS</sequence>
<evidence type="ECO:0000313" key="3">
    <source>
        <dbReference type="EMBL" id="CUX34773.1"/>
    </source>
</evidence>
<feature type="compositionally biased region" description="Gly residues" evidence="1">
    <location>
        <begin position="268"/>
        <end position="278"/>
    </location>
</feature>
<dbReference type="Pfam" id="PF15604">
    <property type="entry name" value="Ntox15"/>
    <property type="match status" value="1"/>
</dbReference>
<evidence type="ECO:0000313" key="4">
    <source>
        <dbReference type="Proteomes" id="UP000191988"/>
    </source>
</evidence>
<name>A0A1S7QDF9_9HYPH</name>
<accession>A0A1S7QDF9</accession>
<keyword evidence="4" id="KW-1185">Reference proteome</keyword>
<feature type="compositionally biased region" description="Basic and acidic residues" evidence="1">
    <location>
        <begin position="223"/>
        <end position="254"/>
    </location>
</feature>
<dbReference type="AlphaFoldDB" id="A0A1S7QDF9"/>
<protein>
    <recommendedName>
        <fullName evidence="2">Novel toxin 15 domain-containing protein</fullName>
    </recommendedName>
</protein>
<evidence type="ECO:0000259" key="2">
    <source>
        <dbReference type="Pfam" id="PF15604"/>
    </source>
</evidence>
<dbReference type="RefSeq" id="WP_232370427.1">
    <property type="nucleotide sequence ID" value="NZ_LT009723.1"/>
</dbReference>
<feature type="region of interest" description="Disordered" evidence="1">
    <location>
        <begin position="162"/>
        <end position="286"/>
    </location>
</feature>
<proteinExistence type="predicted"/>
<organism evidence="3 4">
    <name type="scientific">Agrobacterium tomkonis CFBP 6623</name>
    <dbReference type="NCBI Taxonomy" id="1183432"/>
    <lineage>
        <taxon>Bacteria</taxon>
        <taxon>Pseudomonadati</taxon>
        <taxon>Pseudomonadota</taxon>
        <taxon>Alphaproteobacteria</taxon>
        <taxon>Hyphomicrobiales</taxon>
        <taxon>Rhizobiaceae</taxon>
        <taxon>Rhizobium/Agrobacterium group</taxon>
        <taxon>Agrobacterium</taxon>
        <taxon>Agrobacterium tumefaciens complex</taxon>
    </lineage>
</organism>
<evidence type="ECO:0000256" key="1">
    <source>
        <dbReference type="SAM" id="MobiDB-lite"/>
    </source>
</evidence>
<dbReference type="Proteomes" id="UP000191988">
    <property type="component" value="Unassembled WGS sequence"/>
</dbReference>
<gene>
    <name evidence="3" type="ORF">AGR3A_Cc420234</name>
</gene>
<feature type="compositionally biased region" description="Polar residues" evidence="1">
    <location>
        <begin position="210"/>
        <end position="219"/>
    </location>
</feature>